<dbReference type="Pfam" id="PF05730">
    <property type="entry name" value="CFEM"/>
    <property type="match status" value="1"/>
</dbReference>
<dbReference type="GO" id="GO:0005576">
    <property type="term" value="C:extracellular region"/>
    <property type="evidence" value="ECO:0007669"/>
    <property type="project" value="UniProtKB-SubCell"/>
</dbReference>
<keyword evidence="3 5" id="KW-0732">Signal</keyword>
<evidence type="ECO:0000259" key="6">
    <source>
        <dbReference type="Pfam" id="PF05730"/>
    </source>
</evidence>
<protein>
    <recommendedName>
        <fullName evidence="6">CFEM domain-containing protein</fullName>
    </recommendedName>
</protein>
<reference evidence="7" key="1">
    <citation type="submission" date="2023-03" db="EMBL/GenBank/DDBJ databases">
        <title>Massive genome expansion in bonnet fungi (Mycena s.s.) driven by repeated elements and novel gene families across ecological guilds.</title>
        <authorList>
            <consortium name="Lawrence Berkeley National Laboratory"/>
            <person name="Harder C.B."/>
            <person name="Miyauchi S."/>
            <person name="Viragh M."/>
            <person name="Kuo A."/>
            <person name="Thoen E."/>
            <person name="Andreopoulos B."/>
            <person name="Lu D."/>
            <person name="Skrede I."/>
            <person name="Drula E."/>
            <person name="Henrissat B."/>
            <person name="Morin E."/>
            <person name="Kohler A."/>
            <person name="Barry K."/>
            <person name="LaButti K."/>
            <person name="Morin E."/>
            <person name="Salamov A."/>
            <person name="Lipzen A."/>
            <person name="Mereny Z."/>
            <person name="Hegedus B."/>
            <person name="Baldrian P."/>
            <person name="Stursova M."/>
            <person name="Weitz H."/>
            <person name="Taylor A."/>
            <person name="Grigoriev I.V."/>
            <person name="Nagy L.G."/>
            <person name="Martin F."/>
            <person name="Kauserud H."/>
        </authorList>
    </citation>
    <scope>NUCLEOTIDE SEQUENCE</scope>
    <source>
        <strain evidence="7">CBHHK173m</strain>
    </source>
</reference>
<sequence>MLAFLPTLVAGLALSAVHVAALPQDNSGGLSTQQMCLLNCSTSAVTASKCDIEDTACVCKSTTYITNVTTCAGGCGFNAATIQGFLTTECPSGHVQAAAVQGGKNTGGATALRMGTAAASAAGLVLYALLV</sequence>
<name>A0AAD6UBJ6_9AGAR</name>
<feature type="chain" id="PRO_5042120525" description="CFEM domain-containing protein" evidence="5">
    <location>
        <begin position="22"/>
        <end position="131"/>
    </location>
</feature>
<proteinExistence type="predicted"/>
<gene>
    <name evidence="7" type="ORF">B0H15DRAFT_184746</name>
</gene>
<dbReference type="InterPro" id="IPR008427">
    <property type="entry name" value="Extracellular_membr_CFEM_dom"/>
</dbReference>
<organism evidence="7 8">
    <name type="scientific">Mycena belliarum</name>
    <dbReference type="NCBI Taxonomy" id="1033014"/>
    <lineage>
        <taxon>Eukaryota</taxon>
        <taxon>Fungi</taxon>
        <taxon>Dikarya</taxon>
        <taxon>Basidiomycota</taxon>
        <taxon>Agaricomycotina</taxon>
        <taxon>Agaricomycetes</taxon>
        <taxon>Agaricomycetidae</taxon>
        <taxon>Agaricales</taxon>
        <taxon>Marasmiineae</taxon>
        <taxon>Mycenaceae</taxon>
        <taxon>Mycena</taxon>
    </lineage>
</organism>
<keyword evidence="2" id="KW-0964">Secreted</keyword>
<evidence type="ECO:0000256" key="2">
    <source>
        <dbReference type="ARBA" id="ARBA00022525"/>
    </source>
</evidence>
<keyword evidence="4" id="KW-1015">Disulfide bond</keyword>
<feature type="domain" description="CFEM" evidence="6">
    <location>
        <begin position="34"/>
        <end position="90"/>
    </location>
</feature>
<comment type="caution">
    <text evidence="7">The sequence shown here is derived from an EMBL/GenBank/DDBJ whole genome shotgun (WGS) entry which is preliminary data.</text>
</comment>
<feature type="signal peptide" evidence="5">
    <location>
        <begin position="1"/>
        <end position="21"/>
    </location>
</feature>
<comment type="subcellular location">
    <subcellularLocation>
        <location evidence="1">Secreted</location>
    </subcellularLocation>
</comment>
<accession>A0AAD6UBJ6</accession>
<evidence type="ECO:0000313" key="8">
    <source>
        <dbReference type="Proteomes" id="UP001222325"/>
    </source>
</evidence>
<evidence type="ECO:0000313" key="7">
    <source>
        <dbReference type="EMBL" id="KAJ7092028.1"/>
    </source>
</evidence>
<evidence type="ECO:0000256" key="3">
    <source>
        <dbReference type="ARBA" id="ARBA00022729"/>
    </source>
</evidence>
<evidence type="ECO:0000256" key="5">
    <source>
        <dbReference type="SAM" id="SignalP"/>
    </source>
</evidence>
<dbReference type="AlphaFoldDB" id="A0AAD6UBJ6"/>
<dbReference type="Proteomes" id="UP001222325">
    <property type="component" value="Unassembled WGS sequence"/>
</dbReference>
<dbReference type="EMBL" id="JARJCN010000019">
    <property type="protein sequence ID" value="KAJ7092028.1"/>
    <property type="molecule type" value="Genomic_DNA"/>
</dbReference>
<evidence type="ECO:0000256" key="4">
    <source>
        <dbReference type="ARBA" id="ARBA00023157"/>
    </source>
</evidence>
<evidence type="ECO:0000256" key="1">
    <source>
        <dbReference type="ARBA" id="ARBA00004613"/>
    </source>
</evidence>
<keyword evidence="8" id="KW-1185">Reference proteome</keyword>